<evidence type="ECO:0000256" key="1">
    <source>
        <dbReference type="ARBA" id="ARBA00009182"/>
    </source>
</evidence>
<dbReference type="PROSITE" id="PS01217">
    <property type="entry name" value="SUCCINYL_COA_LIG_3"/>
    <property type="match status" value="1"/>
</dbReference>
<dbReference type="FunFam" id="3.30.470.20:FF:000002">
    <property type="entry name" value="Succinate--CoA ligase [ADP-forming] subunit beta"/>
    <property type="match status" value="1"/>
</dbReference>
<dbReference type="UniPathway" id="UPA00223">
    <property type="reaction ID" value="UER00999"/>
</dbReference>
<accession>Q7VR89</accession>
<dbReference type="KEGG" id="bfl:Bfl333"/>
<dbReference type="PANTHER" id="PTHR11815">
    <property type="entry name" value="SUCCINYL-COA SYNTHETASE BETA CHAIN"/>
    <property type="match status" value="1"/>
</dbReference>
<evidence type="ECO:0000256" key="6">
    <source>
        <dbReference type="ARBA" id="ARBA00022840"/>
    </source>
</evidence>
<dbReference type="InterPro" id="IPR005809">
    <property type="entry name" value="Succ_CoA_ligase-like_bsu"/>
</dbReference>
<evidence type="ECO:0000313" key="13">
    <source>
        <dbReference type="Proteomes" id="UP000002192"/>
    </source>
</evidence>
<dbReference type="GO" id="GO:0006104">
    <property type="term" value="P:succinyl-CoA metabolic process"/>
    <property type="evidence" value="ECO:0007669"/>
    <property type="project" value="TreeGrafter"/>
</dbReference>
<dbReference type="FunFam" id="3.40.50.261:FF:000001">
    <property type="entry name" value="Succinate--CoA ligase [ADP-forming] subunit beta"/>
    <property type="match status" value="1"/>
</dbReference>
<evidence type="ECO:0000256" key="3">
    <source>
        <dbReference type="ARBA" id="ARBA00022598"/>
    </source>
</evidence>
<keyword evidence="2 10" id="KW-0816">Tricarboxylic acid cycle</keyword>
<feature type="binding site" evidence="10">
    <location>
        <position position="109"/>
    </location>
    <ligand>
        <name>ATP</name>
        <dbReference type="ChEBI" id="CHEBI:30616"/>
    </ligand>
</feature>
<dbReference type="GO" id="GO:0000287">
    <property type="term" value="F:magnesium ion binding"/>
    <property type="evidence" value="ECO:0007669"/>
    <property type="project" value="UniProtKB-UniRule"/>
</dbReference>
<dbReference type="OrthoDB" id="9802602at2"/>
<keyword evidence="13" id="KW-1185">Reference proteome</keyword>
<comment type="catalytic activity">
    <reaction evidence="8">
        <text>succinate + ATP + CoA = succinyl-CoA + ADP + phosphate</text>
        <dbReference type="Rhea" id="RHEA:17661"/>
        <dbReference type="ChEBI" id="CHEBI:30031"/>
        <dbReference type="ChEBI" id="CHEBI:30616"/>
        <dbReference type="ChEBI" id="CHEBI:43474"/>
        <dbReference type="ChEBI" id="CHEBI:57287"/>
        <dbReference type="ChEBI" id="CHEBI:57292"/>
        <dbReference type="ChEBI" id="CHEBI:456216"/>
        <dbReference type="EC" id="6.2.1.5"/>
    </reaction>
    <physiologicalReaction direction="right-to-left" evidence="8">
        <dbReference type="Rhea" id="RHEA:17663"/>
    </physiologicalReaction>
</comment>
<dbReference type="FunFam" id="3.30.1490.20:FF:000002">
    <property type="entry name" value="Succinate--CoA ligase [ADP-forming] subunit beta"/>
    <property type="match status" value="1"/>
</dbReference>
<dbReference type="InterPro" id="IPR017866">
    <property type="entry name" value="Succ-CoA_synthase_bsu_CS"/>
</dbReference>
<comment type="catalytic activity">
    <reaction evidence="9">
        <text>GTP + succinate + CoA = succinyl-CoA + GDP + phosphate</text>
        <dbReference type="Rhea" id="RHEA:22120"/>
        <dbReference type="ChEBI" id="CHEBI:30031"/>
        <dbReference type="ChEBI" id="CHEBI:37565"/>
        <dbReference type="ChEBI" id="CHEBI:43474"/>
        <dbReference type="ChEBI" id="CHEBI:57287"/>
        <dbReference type="ChEBI" id="CHEBI:57292"/>
        <dbReference type="ChEBI" id="CHEBI:58189"/>
    </reaction>
    <physiologicalReaction direction="right-to-left" evidence="9">
        <dbReference type="Rhea" id="RHEA:22122"/>
    </physiologicalReaction>
</comment>
<dbReference type="GO" id="GO:0004775">
    <property type="term" value="F:succinate-CoA ligase (ADP-forming) activity"/>
    <property type="evidence" value="ECO:0007669"/>
    <property type="project" value="UniProtKB-UniRule"/>
</dbReference>
<comment type="subunit">
    <text evidence="10">Heterotetramer of two alpha and two beta subunits.</text>
</comment>
<dbReference type="Pfam" id="PF08442">
    <property type="entry name" value="ATP-grasp_2"/>
    <property type="match status" value="1"/>
</dbReference>
<dbReference type="GO" id="GO:0004776">
    <property type="term" value="F:succinate-CoA ligase (GDP-forming) activity"/>
    <property type="evidence" value="ECO:0007669"/>
    <property type="project" value="RHEA"/>
</dbReference>
<evidence type="ECO:0000256" key="4">
    <source>
        <dbReference type="ARBA" id="ARBA00022723"/>
    </source>
</evidence>
<evidence type="ECO:0000256" key="9">
    <source>
        <dbReference type="ARBA" id="ARBA00052891"/>
    </source>
</evidence>
<dbReference type="AlphaFoldDB" id="Q7VR89"/>
<evidence type="ECO:0000256" key="10">
    <source>
        <dbReference type="HAMAP-Rule" id="MF_00558"/>
    </source>
</evidence>
<feature type="binding site" evidence="10">
    <location>
        <position position="104"/>
    </location>
    <ligand>
        <name>ATP</name>
        <dbReference type="ChEBI" id="CHEBI:30616"/>
    </ligand>
</feature>
<dbReference type="GO" id="GO:0042709">
    <property type="term" value="C:succinate-CoA ligase complex"/>
    <property type="evidence" value="ECO:0007669"/>
    <property type="project" value="TreeGrafter"/>
</dbReference>
<dbReference type="PANTHER" id="PTHR11815:SF10">
    <property type="entry name" value="SUCCINATE--COA LIGASE [GDP-FORMING] SUBUNIT BETA, MITOCHONDRIAL"/>
    <property type="match status" value="1"/>
</dbReference>
<dbReference type="GO" id="GO:0005524">
    <property type="term" value="F:ATP binding"/>
    <property type="evidence" value="ECO:0007669"/>
    <property type="project" value="UniProtKB-UniRule"/>
</dbReference>
<dbReference type="NCBIfam" id="TIGR01016">
    <property type="entry name" value="sucCoAbeta"/>
    <property type="match status" value="1"/>
</dbReference>
<dbReference type="EC" id="6.2.1.5" evidence="10"/>
<dbReference type="NCBIfam" id="NF001913">
    <property type="entry name" value="PRK00696.1"/>
    <property type="match status" value="1"/>
</dbReference>
<dbReference type="eggNOG" id="COG0045">
    <property type="taxonomic scope" value="Bacteria"/>
</dbReference>
<keyword evidence="4 10" id="KW-0479">Metal-binding</keyword>
<feature type="binding site" evidence="10">
    <location>
        <position position="218"/>
    </location>
    <ligand>
        <name>Mg(2+)</name>
        <dbReference type="ChEBI" id="CHEBI:18420"/>
    </ligand>
</feature>
<dbReference type="GO" id="GO:0006099">
    <property type="term" value="P:tricarboxylic acid cycle"/>
    <property type="evidence" value="ECO:0007669"/>
    <property type="project" value="UniProtKB-UniRule"/>
</dbReference>
<evidence type="ECO:0000256" key="7">
    <source>
        <dbReference type="ARBA" id="ARBA00022842"/>
    </source>
</evidence>
<comment type="pathway">
    <text evidence="10">Carbohydrate metabolism; tricarboxylic acid cycle; succinate from succinyl-CoA (ligase route): step 1/1.</text>
</comment>
<dbReference type="InterPro" id="IPR016102">
    <property type="entry name" value="Succinyl-CoA_synth-like"/>
</dbReference>
<evidence type="ECO:0000256" key="2">
    <source>
        <dbReference type="ARBA" id="ARBA00022532"/>
    </source>
</evidence>
<comment type="cofactor">
    <cofactor evidence="10">
        <name>Mg(2+)</name>
        <dbReference type="ChEBI" id="CHEBI:18420"/>
    </cofactor>
    <text evidence="10">Binds 1 Mg(2+) ion per subunit.</text>
</comment>
<dbReference type="HOGENOM" id="CLU_037430_0_2_6"/>
<feature type="binding site" evidence="10">
    <location>
        <position position="48"/>
    </location>
    <ligand>
        <name>ATP</name>
        <dbReference type="ChEBI" id="CHEBI:30616"/>
    </ligand>
</feature>
<dbReference type="HAMAP" id="MF_00558">
    <property type="entry name" value="Succ_CoA_beta"/>
    <property type="match status" value="1"/>
</dbReference>
<dbReference type="Pfam" id="PF00549">
    <property type="entry name" value="Ligase_CoA"/>
    <property type="match status" value="1"/>
</dbReference>
<keyword evidence="5 10" id="KW-0547">Nucleotide-binding</keyword>
<feature type="domain" description="ATP-grasp" evidence="11">
    <location>
        <begin position="9"/>
        <end position="234"/>
    </location>
</feature>
<feature type="binding site" evidence="10">
    <location>
        <begin position="55"/>
        <end position="57"/>
    </location>
    <ligand>
        <name>ATP</name>
        <dbReference type="ChEBI" id="CHEBI:30616"/>
    </ligand>
</feature>
<dbReference type="Gene3D" id="3.30.1490.20">
    <property type="entry name" value="ATP-grasp fold, A domain"/>
    <property type="match status" value="1"/>
</dbReference>
<dbReference type="GO" id="GO:0005829">
    <property type="term" value="C:cytosol"/>
    <property type="evidence" value="ECO:0007669"/>
    <property type="project" value="TreeGrafter"/>
</dbReference>
<evidence type="ECO:0000256" key="5">
    <source>
        <dbReference type="ARBA" id="ARBA00022741"/>
    </source>
</evidence>
<dbReference type="SUPFAM" id="SSF56059">
    <property type="entry name" value="Glutathione synthetase ATP-binding domain-like"/>
    <property type="match status" value="1"/>
</dbReference>
<keyword evidence="3 10" id="KW-0436">Ligase</keyword>
<feature type="binding site" evidence="10">
    <location>
        <position position="101"/>
    </location>
    <ligand>
        <name>ATP</name>
        <dbReference type="ChEBI" id="CHEBI:30616"/>
    </ligand>
</feature>
<dbReference type="Gene3D" id="3.30.470.20">
    <property type="entry name" value="ATP-grasp fold, B domain"/>
    <property type="match status" value="1"/>
</dbReference>
<feature type="binding site" evidence="10">
    <location>
        <position position="204"/>
    </location>
    <ligand>
        <name>Mg(2+)</name>
        <dbReference type="ChEBI" id="CHEBI:18420"/>
    </ligand>
</feature>
<dbReference type="PIRSF" id="PIRSF001554">
    <property type="entry name" value="SucCS_beta"/>
    <property type="match status" value="1"/>
</dbReference>
<evidence type="ECO:0000259" key="11">
    <source>
        <dbReference type="PROSITE" id="PS50975"/>
    </source>
</evidence>
<name>Q7VR89_BLOFL</name>
<dbReference type="STRING" id="203907.Bfl333"/>
<evidence type="ECO:0000313" key="12">
    <source>
        <dbReference type="EMBL" id="CAD83400.1"/>
    </source>
</evidence>
<dbReference type="Proteomes" id="UP000002192">
    <property type="component" value="Chromosome"/>
</dbReference>
<proteinExistence type="inferred from homology"/>
<comment type="similarity">
    <text evidence="1 10">Belongs to the succinate/malate CoA ligase beta subunit family.</text>
</comment>
<sequence length="399" mass="44426">MNLYEYQAKQLFKQFNIPILKNHIITETSEIKDCISEIIKEGPPWIVKCQIRSGGRGKSGGVQIVNSMEDMLAFANRWFGKNLVTYQTTVDGERVNSILIEPAVNIAHEFYLSILIDRDLSNIICIVSTKGGVDIENVIHESVSTSDVIYKISIDPLIGACAYQGRLLASKLSLSGTQINQFTDMYINLVRMFIEKDLTLIEINPLIINKNNDLLCLDAKVSIDRNALFRQLDLVNLFLKNNNPNDNSHLPKLYSKYGGVNYVALDGNIGLLVNGAGLAMATMDLIKLFGGNPANFLDIGGDTNQESITEALKKLFKQESIKVIFINIFGGIVCCKLIADSIIHTLFDEHTELNIPIVVRLEGNNAKMGIDKLINANFKNVIIINNLINAVHKIMELVK</sequence>
<comment type="function">
    <text evidence="10">Succinyl-CoA synthetase functions in the citric acid cycle (TCA), coupling the hydrolysis of succinyl-CoA to the synthesis of either ATP or GTP and thus represents the only step of substrate-level phosphorylation in the TCA. The beta subunit provides nucleotide specificity of the enzyme and binds the substrate succinate, while the binding sites for coenzyme A and phosphate are found in the alpha subunit.</text>
</comment>
<evidence type="ECO:0000256" key="8">
    <source>
        <dbReference type="ARBA" id="ARBA00050563"/>
    </source>
</evidence>
<dbReference type="SUPFAM" id="SSF52210">
    <property type="entry name" value="Succinyl-CoA synthetase domains"/>
    <property type="match status" value="1"/>
</dbReference>
<dbReference type="InterPro" id="IPR005811">
    <property type="entry name" value="SUCC_ACL_C"/>
</dbReference>
<dbReference type="EMBL" id="BX248583">
    <property type="protein sequence ID" value="CAD83400.1"/>
    <property type="molecule type" value="Genomic_DNA"/>
</dbReference>
<protein>
    <recommendedName>
        <fullName evidence="10">Succinate--CoA ligase [ADP-forming] subunit beta</fullName>
        <ecNumber evidence="10">6.2.1.5</ecNumber>
    </recommendedName>
    <alternativeName>
        <fullName evidence="10">Succinyl-CoA synthetase subunit beta</fullName>
        <shortName evidence="10">SCS-beta</shortName>
    </alternativeName>
</protein>
<gene>
    <name evidence="10 12" type="primary">sucC</name>
    <name evidence="12" type="ordered locus">Bfl333</name>
</gene>
<organism evidence="12 13">
    <name type="scientific">Blochmanniella floridana</name>
    <dbReference type="NCBI Taxonomy" id="203907"/>
    <lineage>
        <taxon>Bacteria</taxon>
        <taxon>Pseudomonadati</taxon>
        <taxon>Pseudomonadota</taxon>
        <taxon>Gammaproteobacteria</taxon>
        <taxon>Enterobacterales</taxon>
        <taxon>Enterobacteriaceae</taxon>
        <taxon>ant endosymbionts</taxon>
        <taxon>Candidatus Blochmanniella</taxon>
    </lineage>
</organism>
<dbReference type="Gene3D" id="3.40.50.261">
    <property type="entry name" value="Succinyl-CoA synthetase domains"/>
    <property type="match status" value="1"/>
</dbReference>
<dbReference type="InterPro" id="IPR013650">
    <property type="entry name" value="ATP-grasp_succ-CoA_synth-type"/>
</dbReference>
<dbReference type="InterPro" id="IPR011761">
    <property type="entry name" value="ATP-grasp"/>
</dbReference>
<feature type="binding site" evidence="10">
    <location>
        <begin position="331"/>
        <end position="333"/>
    </location>
    <ligand>
        <name>substrate</name>
        <note>ligand shared with subunit alpha</note>
    </ligand>
</feature>
<keyword evidence="6 10" id="KW-0067">ATP-binding</keyword>
<dbReference type="InterPro" id="IPR013815">
    <property type="entry name" value="ATP_grasp_subdomain_1"/>
</dbReference>
<feature type="binding site" evidence="10">
    <location>
        <position position="274"/>
    </location>
    <ligand>
        <name>substrate</name>
        <note>ligand shared with subunit alpha</note>
    </ligand>
</feature>
<dbReference type="PROSITE" id="PS50975">
    <property type="entry name" value="ATP_GRASP"/>
    <property type="match status" value="1"/>
</dbReference>
<keyword evidence="7 10" id="KW-0460">Magnesium</keyword>
<reference evidence="12 13" key="1">
    <citation type="journal article" date="2003" name="Proc. Natl. Acad. Sci. U.S.A.">
        <title>The genome sequence of Blochmannia floridanus: comparative analysis of reduced genomes.</title>
        <authorList>
            <person name="Gil R."/>
            <person name="Silva F.J."/>
            <person name="Zientz E."/>
            <person name="Delmotte F."/>
            <person name="Gonzalez-Candelas F."/>
            <person name="Latorre A."/>
            <person name="Rausell C."/>
            <person name="Kramerbeek J."/>
            <person name="Gadau J."/>
            <person name="Hoelldobler B."/>
            <person name="van Ham R.C.H.J."/>
            <person name="Gross R."/>
            <person name="Moya A."/>
        </authorList>
    </citation>
    <scope>NUCLEOTIDE SEQUENCE [LARGE SCALE GENOMIC DNA]</scope>
</reference>